<dbReference type="AlphaFoldDB" id="A0A9N9L1S7"/>
<gene>
    <name evidence="1" type="ORF">HYFRA_00012247</name>
</gene>
<protein>
    <submittedName>
        <fullName evidence="1">Uncharacterized protein</fullName>
    </submittedName>
</protein>
<evidence type="ECO:0000313" key="2">
    <source>
        <dbReference type="Proteomes" id="UP000696280"/>
    </source>
</evidence>
<accession>A0A9N9L1S7</accession>
<evidence type="ECO:0000313" key="1">
    <source>
        <dbReference type="EMBL" id="CAG8956703.1"/>
    </source>
</evidence>
<comment type="caution">
    <text evidence="1">The sequence shown here is derived from an EMBL/GenBank/DDBJ whole genome shotgun (WGS) entry which is preliminary data.</text>
</comment>
<reference evidence="1" key="1">
    <citation type="submission" date="2021-07" db="EMBL/GenBank/DDBJ databases">
        <authorList>
            <person name="Durling M."/>
        </authorList>
    </citation>
    <scope>NUCLEOTIDE SEQUENCE</scope>
</reference>
<name>A0A9N9L1S7_9HELO</name>
<dbReference type="EMBL" id="CAJVRL010000072">
    <property type="protein sequence ID" value="CAG8956703.1"/>
    <property type="molecule type" value="Genomic_DNA"/>
</dbReference>
<sequence>MSCEEHVPRMGQMQLASKSQLEPEVALHALSFQSLACPTSRSSRVKLLFMRFTKLKACHEVCKTLCVHSITTKYECTFKVAQVSCSEAAAEKKLLHLSHLCR</sequence>
<dbReference type="Proteomes" id="UP000696280">
    <property type="component" value="Unassembled WGS sequence"/>
</dbReference>
<proteinExistence type="predicted"/>
<keyword evidence="2" id="KW-1185">Reference proteome</keyword>
<organism evidence="1 2">
    <name type="scientific">Hymenoscyphus fraxineus</name>
    <dbReference type="NCBI Taxonomy" id="746836"/>
    <lineage>
        <taxon>Eukaryota</taxon>
        <taxon>Fungi</taxon>
        <taxon>Dikarya</taxon>
        <taxon>Ascomycota</taxon>
        <taxon>Pezizomycotina</taxon>
        <taxon>Leotiomycetes</taxon>
        <taxon>Helotiales</taxon>
        <taxon>Helotiaceae</taxon>
        <taxon>Hymenoscyphus</taxon>
    </lineage>
</organism>